<dbReference type="Pfam" id="PF16876">
    <property type="entry name" value="Lipin_mid"/>
    <property type="match status" value="1"/>
</dbReference>
<dbReference type="PANTHER" id="PTHR12181">
    <property type="entry name" value="LIPIN"/>
    <property type="match status" value="1"/>
</dbReference>
<sequence length="801" mass="87693">MRDPGWIRNVWSSNINAQTMNYVGQLAGQVFVTVKELYKGLNPATLSGCIDIIVVRQPNGSLQCSPFHVRFGKMGVLRSREKVVDIEINGEAVDLHMKLGDNGEAFFVQETDNDQEVIPVHLATSPILSEGASRMESQLKRSSVDWMRSLDPNTSAQVLPPSETPSSGSLVKKRRKRRRKLQLDSLKRDDNTNTSEDEDMFPIEMSSDELQDSSRTLCNDIPPFQGDIPKENLSPVMTYPQSASYPNSDREWSPSTSSLTDCRGSPPRLAVAAEGGLSSSCPPQSSHFHASESPSVSRPSTPKSDSELVSKSVDRTMQKDNLEMLWLWGELPQAAKSSAHKMKESSLLNSRKVCDEMHFQAIHSESSDAFSDQSPTLAGASPVQPLLEQNKLQTEIQFANEEDVEALGAAAPPLPTIEESKALSASAAPAASKTDSPSRKKDKRSRHLGADGVYLDDLTDMDPEVAALYFPKNGDPSGLTKHASDNGARSANQSPQSVGSSGADSGMESTSDSLRDLPSIAISLCGGLSDNREITKDAFLEQAVSYQQFVDNPALIDDPNLVVKIGNKYYNWTTAAPLLLAMQAFQKPLPKATVESIMRDKMPRKGGRWWFSWRGRNSTIKEESKPEQCLAGKSHSTGEQPSQLGLATRIKHESSSSEEEHASARLPSTSRPPLLSSVGYKKTLRLTSEQLKSLKLKNGPNDVVFSVTTQYQGTCRCEGTIYLWNWDDKVIISDIDGTITRSDTLGHILPTLGKDWTHQGIAKLYHKVSQVQSPWGPHPCTTTSRSLVPLSPSLCGLESPT</sequence>
<accession>A0A2Y9LS49</accession>
<dbReference type="InterPro" id="IPR007651">
    <property type="entry name" value="Lipin_N"/>
</dbReference>
<dbReference type="PANTHER" id="PTHR12181:SF10">
    <property type="entry name" value="PHOSPHATIDATE PHOSPHATASE LPIN1"/>
    <property type="match status" value="1"/>
</dbReference>
<feature type="region of interest" description="Disordered" evidence="6">
    <location>
        <begin position="421"/>
        <end position="448"/>
    </location>
</feature>
<feature type="compositionally biased region" description="Basic and acidic residues" evidence="6">
    <location>
        <begin position="650"/>
        <end position="663"/>
    </location>
</feature>
<evidence type="ECO:0000259" key="7">
    <source>
        <dbReference type="SMART" id="SM00775"/>
    </source>
</evidence>
<keyword evidence="8" id="KW-1185">Reference proteome</keyword>
<dbReference type="InterPro" id="IPR031315">
    <property type="entry name" value="LNS2/PITP"/>
</dbReference>
<feature type="compositionally biased region" description="Polar residues" evidence="6">
    <location>
        <begin position="277"/>
        <end position="303"/>
    </location>
</feature>
<evidence type="ECO:0000256" key="5">
    <source>
        <dbReference type="ARBA" id="ARBA00022801"/>
    </source>
</evidence>
<dbReference type="SMART" id="SM00775">
    <property type="entry name" value="LNS2"/>
    <property type="match status" value="1"/>
</dbReference>
<feature type="compositionally biased region" description="Polar residues" evidence="6">
    <location>
        <begin position="634"/>
        <end position="645"/>
    </location>
</feature>
<name>A0A2Y9LS49_DELLE</name>
<dbReference type="Pfam" id="PF08235">
    <property type="entry name" value="LNS2"/>
    <property type="match status" value="1"/>
</dbReference>
<dbReference type="Pfam" id="PF04571">
    <property type="entry name" value="Lipin_N"/>
    <property type="match status" value="1"/>
</dbReference>
<evidence type="ECO:0000256" key="4">
    <source>
        <dbReference type="ARBA" id="ARBA00012638"/>
    </source>
</evidence>
<organism evidence="8 9">
    <name type="scientific">Delphinapterus leucas</name>
    <name type="common">Beluga whale</name>
    <dbReference type="NCBI Taxonomy" id="9749"/>
    <lineage>
        <taxon>Eukaryota</taxon>
        <taxon>Metazoa</taxon>
        <taxon>Chordata</taxon>
        <taxon>Craniata</taxon>
        <taxon>Vertebrata</taxon>
        <taxon>Euteleostomi</taxon>
        <taxon>Mammalia</taxon>
        <taxon>Eutheria</taxon>
        <taxon>Laurasiatheria</taxon>
        <taxon>Artiodactyla</taxon>
        <taxon>Whippomorpha</taxon>
        <taxon>Cetacea</taxon>
        <taxon>Odontoceti</taxon>
        <taxon>Monodontidae</taxon>
        <taxon>Delphinapterus</taxon>
    </lineage>
</organism>
<dbReference type="GO" id="GO:0009062">
    <property type="term" value="P:fatty acid catabolic process"/>
    <property type="evidence" value="ECO:0007669"/>
    <property type="project" value="TreeGrafter"/>
</dbReference>
<evidence type="ECO:0000313" key="8">
    <source>
        <dbReference type="Proteomes" id="UP000248483"/>
    </source>
</evidence>
<dbReference type="GO" id="GO:0005741">
    <property type="term" value="C:mitochondrial outer membrane"/>
    <property type="evidence" value="ECO:0007669"/>
    <property type="project" value="TreeGrafter"/>
</dbReference>
<comment type="catalytic activity">
    <reaction evidence="1">
        <text>a 1,2-diacyl-sn-glycero-3-phosphate + H2O = a 1,2-diacyl-sn-glycerol + phosphate</text>
        <dbReference type="Rhea" id="RHEA:27429"/>
        <dbReference type="ChEBI" id="CHEBI:15377"/>
        <dbReference type="ChEBI" id="CHEBI:17815"/>
        <dbReference type="ChEBI" id="CHEBI:43474"/>
        <dbReference type="ChEBI" id="CHEBI:58608"/>
        <dbReference type="EC" id="3.1.3.4"/>
    </reaction>
    <physiologicalReaction direction="left-to-right" evidence="1">
        <dbReference type="Rhea" id="RHEA:27430"/>
    </physiologicalReaction>
</comment>
<evidence type="ECO:0000256" key="1">
    <source>
        <dbReference type="ARBA" id="ARBA00001180"/>
    </source>
</evidence>
<comment type="similarity">
    <text evidence="3">Belongs to the lipin family.</text>
</comment>
<dbReference type="GO" id="GO:0019432">
    <property type="term" value="P:triglyceride biosynthetic process"/>
    <property type="evidence" value="ECO:0007669"/>
    <property type="project" value="TreeGrafter"/>
</dbReference>
<feature type="region of interest" description="Disordered" evidence="6">
    <location>
        <begin position="152"/>
        <end position="315"/>
    </location>
</feature>
<feature type="compositionally biased region" description="Basic and acidic residues" evidence="6">
    <location>
        <begin position="304"/>
        <end position="315"/>
    </location>
</feature>
<dbReference type="CTD" id="23175"/>
<feature type="compositionally biased region" description="Acidic residues" evidence="6">
    <location>
        <begin position="195"/>
        <end position="211"/>
    </location>
</feature>
<dbReference type="GO" id="GO:0005634">
    <property type="term" value="C:nucleus"/>
    <property type="evidence" value="ECO:0007669"/>
    <property type="project" value="TreeGrafter"/>
</dbReference>
<dbReference type="GO" id="GO:0045944">
    <property type="term" value="P:positive regulation of transcription by RNA polymerase II"/>
    <property type="evidence" value="ECO:0007669"/>
    <property type="project" value="TreeGrafter"/>
</dbReference>
<evidence type="ECO:0000256" key="6">
    <source>
        <dbReference type="SAM" id="MobiDB-lite"/>
    </source>
</evidence>
<evidence type="ECO:0000313" key="9">
    <source>
        <dbReference type="RefSeq" id="XP_022409902.1"/>
    </source>
</evidence>
<feature type="compositionally biased region" description="Low complexity" evidence="6">
    <location>
        <begin position="664"/>
        <end position="676"/>
    </location>
</feature>
<dbReference type="GO" id="GO:0008195">
    <property type="term" value="F:phosphatidate phosphatase activity"/>
    <property type="evidence" value="ECO:0007669"/>
    <property type="project" value="UniProtKB-EC"/>
</dbReference>
<reference evidence="9" key="1">
    <citation type="submission" date="2025-08" db="UniProtKB">
        <authorList>
            <consortium name="RefSeq"/>
        </authorList>
    </citation>
    <scope>IDENTIFICATION</scope>
    <source>
        <tissue evidence="9">Blood</tissue>
    </source>
</reference>
<dbReference type="AlphaFoldDB" id="A0A2Y9LS49"/>
<dbReference type="GO" id="GO:0003713">
    <property type="term" value="F:transcription coactivator activity"/>
    <property type="evidence" value="ECO:0007669"/>
    <property type="project" value="TreeGrafter"/>
</dbReference>
<dbReference type="Proteomes" id="UP000248483">
    <property type="component" value="Unplaced"/>
</dbReference>
<feature type="compositionally biased region" description="Polar residues" evidence="6">
    <location>
        <begin position="487"/>
        <end position="512"/>
    </location>
</feature>
<evidence type="ECO:0000256" key="2">
    <source>
        <dbReference type="ARBA" id="ARBA00001946"/>
    </source>
</evidence>
<dbReference type="InterPro" id="IPR026058">
    <property type="entry name" value="LIPIN"/>
</dbReference>
<comment type="cofactor">
    <cofactor evidence="2">
        <name>Mg(2+)</name>
        <dbReference type="ChEBI" id="CHEBI:18420"/>
    </cofactor>
</comment>
<feature type="region of interest" description="Disordered" evidence="6">
    <location>
        <begin position="472"/>
        <end position="512"/>
    </location>
</feature>
<dbReference type="InterPro" id="IPR031703">
    <property type="entry name" value="Lipin_mid"/>
</dbReference>
<dbReference type="GO" id="GO:0032869">
    <property type="term" value="P:cellular response to insulin stimulus"/>
    <property type="evidence" value="ECO:0007669"/>
    <property type="project" value="TreeGrafter"/>
</dbReference>
<feature type="compositionally biased region" description="Low complexity" evidence="6">
    <location>
        <begin position="422"/>
        <end position="435"/>
    </location>
</feature>
<protein>
    <recommendedName>
        <fullName evidence="4">phosphatidate phosphatase</fullName>
        <ecNumber evidence="4">3.1.3.4</ecNumber>
    </recommendedName>
</protein>
<dbReference type="GeneID" id="111164507"/>
<evidence type="ECO:0000256" key="3">
    <source>
        <dbReference type="ARBA" id="ARBA00005476"/>
    </source>
</evidence>
<feature type="region of interest" description="Disordered" evidence="6">
    <location>
        <begin position="622"/>
        <end position="676"/>
    </location>
</feature>
<dbReference type="InterPro" id="IPR013209">
    <property type="entry name" value="LNS2"/>
</dbReference>
<feature type="domain" description="LNS2/PITP" evidence="7">
    <location>
        <begin position="730"/>
        <end position="798"/>
    </location>
</feature>
<feature type="compositionally biased region" description="Basic and acidic residues" evidence="6">
    <location>
        <begin position="181"/>
        <end position="191"/>
    </location>
</feature>
<feature type="compositionally biased region" description="Polar residues" evidence="6">
    <location>
        <begin position="239"/>
        <end position="260"/>
    </location>
</feature>
<keyword evidence="5" id="KW-0378">Hydrolase</keyword>
<feature type="compositionally biased region" description="Basic residues" evidence="6">
    <location>
        <begin position="171"/>
        <end position="180"/>
    </location>
</feature>
<dbReference type="EC" id="3.1.3.4" evidence="4"/>
<dbReference type="RefSeq" id="XP_022409902.1">
    <property type="nucleotide sequence ID" value="XM_022554194.2"/>
</dbReference>
<proteinExistence type="inferred from homology"/>
<gene>
    <name evidence="9" type="primary">LPIN1</name>
</gene>